<comment type="caution">
    <text evidence="1">The sequence shown here is derived from an EMBL/GenBank/DDBJ whole genome shotgun (WGS) entry which is preliminary data.</text>
</comment>
<evidence type="ECO:0000313" key="2">
    <source>
        <dbReference type="Proteomes" id="UP000438429"/>
    </source>
</evidence>
<organism evidence="1 2">
    <name type="scientific">Scophthalmus maximus</name>
    <name type="common">Turbot</name>
    <name type="synonym">Psetta maxima</name>
    <dbReference type="NCBI Taxonomy" id="52904"/>
    <lineage>
        <taxon>Eukaryota</taxon>
        <taxon>Metazoa</taxon>
        <taxon>Chordata</taxon>
        <taxon>Craniata</taxon>
        <taxon>Vertebrata</taxon>
        <taxon>Euteleostomi</taxon>
        <taxon>Actinopterygii</taxon>
        <taxon>Neopterygii</taxon>
        <taxon>Teleostei</taxon>
        <taxon>Neoteleostei</taxon>
        <taxon>Acanthomorphata</taxon>
        <taxon>Carangaria</taxon>
        <taxon>Pleuronectiformes</taxon>
        <taxon>Pleuronectoidei</taxon>
        <taxon>Scophthalmidae</taxon>
        <taxon>Scophthalmus</taxon>
    </lineage>
</organism>
<dbReference type="AlphaFoldDB" id="A0A6A4RXI5"/>
<protein>
    <submittedName>
        <fullName evidence="1">Uncharacterized protein</fullName>
    </submittedName>
</protein>
<dbReference type="EMBL" id="VEVO01000022">
    <property type="protein sequence ID" value="KAF0023174.1"/>
    <property type="molecule type" value="Genomic_DNA"/>
</dbReference>
<reference evidence="1 2" key="1">
    <citation type="submission" date="2019-06" db="EMBL/GenBank/DDBJ databases">
        <title>Draft genomes of female and male turbot (Scophthalmus maximus).</title>
        <authorList>
            <person name="Xu H."/>
            <person name="Xu X.-W."/>
            <person name="Shao C."/>
            <person name="Chen S."/>
        </authorList>
    </citation>
    <scope>NUCLEOTIDE SEQUENCE [LARGE SCALE GENOMIC DNA]</scope>
    <source>
        <strain evidence="1">Ysfricsl-2016a</strain>
        <tissue evidence="1">Blood</tissue>
    </source>
</reference>
<name>A0A6A4RXI5_SCOMX</name>
<proteinExistence type="predicted"/>
<dbReference type="Proteomes" id="UP000438429">
    <property type="component" value="Unassembled WGS sequence"/>
</dbReference>
<gene>
    <name evidence="1" type="ORF">F2P81_023804</name>
</gene>
<accession>A0A6A4RXI5</accession>
<evidence type="ECO:0000313" key="1">
    <source>
        <dbReference type="EMBL" id="KAF0023174.1"/>
    </source>
</evidence>
<sequence>MTFPHPRGGRPTPLGEQVVNMGPTVSVFFEEGLSFKGALYYQTLTDSKKLVRNDDATISGQNDDVKCDTLDITVPILTSPDKMIYV</sequence>